<evidence type="ECO:0000313" key="4">
    <source>
        <dbReference type="Proteomes" id="UP000232638"/>
    </source>
</evidence>
<sequence>MTLAVLLAGCMVGPDYVRPKVDTPAQYRFQFREVQETANTRWWRGFNDPVLDDLISQALAHNWNVKIAAANVEAAAGVLSQARAPLFPQLTYNGVGERARVSEDTATTIPGTFANPADNFQVLAGASWEIDLWGRIRRQTEAARANLLATEEARRGVILSLVGTVASGYLQLRGLDSQLALSKQTQAAYGESLRLFEAQFKYGQVSEMTVAQAKSQYETASAQIPLLERKIAQTENGIGVLLGRNPGPIPRGLPVETLVAPAVPAGVPSDLLARRPDILEAEQQLIAANARIGAARALYFPTISLTGALGTNSAQLANLFSGPANTWSFAGTLAGPIFTAGAVSGQVAQAVALQQAALNNYQRVIVGAFADVSNALVGREKLTAEVTTQQRLVQALSDYARLARLQFTGGYVPYSTVLQADQELFPAELNLAATRAASLIALVSIYQAMGGGWVDEAAREAPAPVRGKGPFAPAIPRAPGVVAPPAGAGSGVAGAAQ</sequence>
<dbReference type="GO" id="GO:0009279">
    <property type="term" value="C:cell outer membrane"/>
    <property type="evidence" value="ECO:0007669"/>
    <property type="project" value="UniProtKB-SubCell"/>
</dbReference>
<dbReference type="Pfam" id="PF02321">
    <property type="entry name" value="OEP"/>
    <property type="match status" value="2"/>
</dbReference>
<organism evidence="3 4">
    <name type="scientific">Candidatus Thiodictyon syntrophicum</name>
    <dbReference type="NCBI Taxonomy" id="1166950"/>
    <lineage>
        <taxon>Bacteria</taxon>
        <taxon>Pseudomonadati</taxon>
        <taxon>Pseudomonadota</taxon>
        <taxon>Gammaproteobacteria</taxon>
        <taxon>Chromatiales</taxon>
        <taxon>Chromatiaceae</taxon>
        <taxon>Thiodictyon</taxon>
    </lineage>
</organism>
<dbReference type="RefSeq" id="WP_100920986.1">
    <property type="nucleotide sequence ID" value="NZ_CP020370.1"/>
</dbReference>
<dbReference type="EMBL" id="CP020370">
    <property type="protein sequence ID" value="AUB83297.1"/>
    <property type="molecule type" value="Genomic_DNA"/>
</dbReference>
<keyword evidence="2" id="KW-1134">Transmembrane beta strand</keyword>
<dbReference type="OrthoDB" id="9770517at2"/>
<comment type="subcellular location">
    <subcellularLocation>
        <location evidence="2">Cell outer membrane</location>
        <topology evidence="2">Lipid-anchor</topology>
    </subcellularLocation>
</comment>
<evidence type="ECO:0000256" key="1">
    <source>
        <dbReference type="ARBA" id="ARBA00007613"/>
    </source>
</evidence>
<keyword evidence="2" id="KW-0449">Lipoprotein</keyword>
<protein>
    <submittedName>
        <fullName evidence="3">RND transporter</fullName>
    </submittedName>
</protein>
<gene>
    <name evidence="3" type="ORF">THSYN_21685</name>
</gene>
<dbReference type="InterPro" id="IPR010131">
    <property type="entry name" value="MdtP/NodT-like"/>
</dbReference>
<keyword evidence="2" id="KW-0812">Transmembrane</keyword>
<keyword evidence="2" id="KW-0472">Membrane</keyword>
<dbReference type="InterPro" id="IPR003423">
    <property type="entry name" value="OMP_efflux"/>
</dbReference>
<dbReference type="KEGG" id="tsy:THSYN_21685"/>
<dbReference type="PANTHER" id="PTHR30203">
    <property type="entry name" value="OUTER MEMBRANE CATION EFFLUX PROTEIN"/>
    <property type="match status" value="1"/>
</dbReference>
<dbReference type="Gene3D" id="1.20.1600.10">
    <property type="entry name" value="Outer membrane efflux proteins (OEP)"/>
    <property type="match status" value="1"/>
</dbReference>
<keyword evidence="2" id="KW-0564">Palmitate</keyword>
<dbReference type="SUPFAM" id="SSF56954">
    <property type="entry name" value="Outer membrane efflux proteins (OEP)"/>
    <property type="match status" value="1"/>
</dbReference>
<dbReference type="Gene3D" id="2.20.200.10">
    <property type="entry name" value="Outer membrane efflux proteins (OEP)"/>
    <property type="match status" value="1"/>
</dbReference>
<accession>A0A2K8UCS2</accession>
<dbReference type="GO" id="GO:0015562">
    <property type="term" value="F:efflux transmembrane transporter activity"/>
    <property type="evidence" value="ECO:0007669"/>
    <property type="project" value="InterPro"/>
</dbReference>
<evidence type="ECO:0000256" key="2">
    <source>
        <dbReference type="RuleBase" id="RU362097"/>
    </source>
</evidence>
<evidence type="ECO:0000313" key="3">
    <source>
        <dbReference type="EMBL" id="AUB83297.1"/>
    </source>
</evidence>
<name>A0A2K8UCS2_9GAMM</name>
<reference evidence="3 4" key="1">
    <citation type="submission" date="2017-03" db="EMBL/GenBank/DDBJ databases">
        <title>Complete genome sequence of Candidatus 'Thiodictyon syntrophicum' sp. nov. strain Cad16T, a photolithoautotroph purple sulfur bacterium isolated from an alpine meromictic lake.</title>
        <authorList>
            <person name="Luedin S.M."/>
            <person name="Pothier J.F."/>
            <person name="Danza F."/>
            <person name="Storelli N."/>
            <person name="Wittwer M."/>
            <person name="Tonolla M."/>
        </authorList>
    </citation>
    <scope>NUCLEOTIDE SEQUENCE [LARGE SCALE GENOMIC DNA]</scope>
    <source>
        <strain evidence="3 4">Cad16T</strain>
    </source>
</reference>
<proteinExistence type="inferred from homology"/>
<dbReference type="Proteomes" id="UP000232638">
    <property type="component" value="Chromosome"/>
</dbReference>
<keyword evidence="4" id="KW-1185">Reference proteome</keyword>
<dbReference type="AlphaFoldDB" id="A0A2K8UCS2"/>
<comment type="similarity">
    <text evidence="1 2">Belongs to the outer membrane factor (OMF) (TC 1.B.17) family.</text>
</comment>
<dbReference type="NCBIfam" id="TIGR01845">
    <property type="entry name" value="outer_NodT"/>
    <property type="match status" value="1"/>
</dbReference>